<dbReference type="STRING" id="1123265.GCA_000686625_01882"/>
<sequence>MKKSLLFLTALCLAVLSCTKEKTDYEAEIDTVVPEYHEFEEAVAIKSGGYSISIEALNGTFYKGYNEIRLKITDMQTKEKANASAVTFLPIMTNAEGDQISCPHRYDLDYSPDGDYFSGYSVFTDESGTDGSWELYISFTIAGQSHTVSQNIDVHEQANKNLNMITFTGKDNEQYIIALLAPQKPKVGENGLVAGIYKYNRPTNPPSGNFPDASQFSYTEVSGYTLQLDPRMPEPSMGNHSSPNNRDLTQQDDGLYHGVVNYTMTGNWTLNFILLNQQGQILKGTVVPTDFTPGVEGVKSELYIDILF</sequence>
<feature type="compositionally biased region" description="Polar residues" evidence="1">
    <location>
        <begin position="238"/>
        <end position="252"/>
    </location>
</feature>
<dbReference type="Proteomes" id="UP000308196">
    <property type="component" value="Chromosome"/>
</dbReference>
<accession>A0A4U9USN1</accession>
<evidence type="ECO:0000313" key="3">
    <source>
        <dbReference type="Proteomes" id="UP000308196"/>
    </source>
</evidence>
<name>A0A4U9USN1_9SPHI</name>
<gene>
    <name evidence="2" type="ORF">NCTC11429_01445</name>
</gene>
<proteinExistence type="predicted"/>
<dbReference type="GeneID" id="78462209"/>
<evidence type="ECO:0000313" key="2">
    <source>
        <dbReference type="EMBL" id="VTR35092.1"/>
    </source>
</evidence>
<dbReference type="RefSeq" id="WP_028069366.1">
    <property type="nucleotide sequence ID" value="NZ_LR590484.1"/>
</dbReference>
<protein>
    <recommendedName>
        <fullName evidence="4">YtkA-like domain-containing protein</fullName>
    </recommendedName>
</protein>
<dbReference type="PROSITE" id="PS51257">
    <property type="entry name" value="PROKAR_LIPOPROTEIN"/>
    <property type="match status" value="1"/>
</dbReference>
<feature type="region of interest" description="Disordered" evidence="1">
    <location>
        <begin position="227"/>
        <end position="252"/>
    </location>
</feature>
<dbReference type="EMBL" id="LR590484">
    <property type="protein sequence ID" value="VTR35092.1"/>
    <property type="molecule type" value="Genomic_DNA"/>
</dbReference>
<evidence type="ECO:0008006" key="4">
    <source>
        <dbReference type="Google" id="ProtNLM"/>
    </source>
</evidence>
<reference evidence="2 3" key="1">
    <citation type="submission" date="2019-05" db="EMBL/GenBank/DDBJ databases">
        <authorList>
            <consortium name="Pathogen Informatics"/>
        </authorList>
    </citation>
    <scope>NUCLEOTIDE SEQUENCE [LARGE SCALE GENOMIC DNA]</scope>
    <source>
        <strain evidence="2 3">NCTC11429</strain>
    </source>
</reference>
<evidence type="ECO:0000256" key="1">
    <source>
        <dbReference type="SAM" id="MobiDB-lite"/>
    </source>
</evidence>
<dbReference type="KEGG" id="stha:NCTC11429_01445"/>
<dbReference type="AlphaFoldDB" id="A0A4U9USN1"/>
<organism evidence="2 3">
    <name type="scientific">Sphingobacterium thalpophilum</name>
    <dbReference type="NCBI Taxonomy" id="259"/>
    <lineage>
        <taxon>Bacteria</taxon>
        <taxon>Pseudomonadati</taxon>
        <taxon>Bacteroidota</taxon>
        <taxon>Sphingobacteriia</taxon>
        <taxon>Sphingobacteriales</taxon>
        <taxon>Sphingobacteriaceae</taxon>
        <taxon>Sphingobacterium</taxon>
    </lineage>
</organism>